<dbReference type="PANTHER" id="PTHR21575">
    <property type="entry name" value="PROTEIN HID1"/>
    <property type="match status" value="1"/>
</dbReference>
<evidence type="ECO:0008006" key="4">
    <source>
        <dbReference type="Google" id="ProtNLM"/>
    </source>
</evidence>
<dbReference type="OrthoDB" id="1938156at2759"/>
<gene>
    <name evidence="2" type="ORF">H4R34_000883</name>
</gene>
<sequence length="809" mass="90132">MGTTDSKIAFRKGIFRLSQERNLASIDEYWTSLWTVPDSADDIFSLFTTQDMRRIRDQAPENFTTLLHKVFDHMVQLKESPVLAHPAATASEAAPITPQAVQATTKQLLNCIRLLTRLIPFIYEAPSTPDGATNVATNPLLWSSPNESVKLFGDRLLAQILDLLFLAGFTVPHPEGDTTARINYCIWESGIGQTQTVSTTKDLIFHRLEVVRLLLSLLSEPMYTPAHSILATRHPAVEHIAYYSDKKVVLTLLCSLLNTAMKYKSSGWGIPYKMKPTHDPHDLLAVHSLQILLVLLKCPENRTPGSAQGTLASVTDAKSPLPSEPGSPTSPTPQEPLARTARSLVDTPTEQSEKSLPGTMPTSPHSHSRKLNTAGAGVGLKNMFCGCIARLHRPGDFAFLASNISRILAAVMRTRASYFKLGTRPHHTVCQEVTMFLWSLLQTNLRFGAFLIESEEFLPLVTAIAFFAWDGKQDPLAVGQVRMSTFLLHLFSAEPRFSERLNASFDQSVLPTAMRIPNQQVTYADWIIYLCYTLITTTKKLHVALYPTLLIILSNMAPHLKHLSSLASEKVMRLCAIFAAPSMLLANDHHYRLLAYALETVDYVIHYQLQDNKHFLYALIRANATFEQLRDLDFDQALAQQQAARQSRDNAVTNLSDKAQGKRPESSPNPSATPTAGEEAATVPPGSSGEAGEFQPTRAWFKSWYNKLPLSPLLQVLTATVPFVDEYLEVNALQSDTQMLAFLRSTEFQERLPALDNTQTPIVIRHMRWSKPLSAWYVGLLWSQIYVSGLSPLGLWNGTAIQLFQVKSQ</sequence>
<evidence type="ECO:0000313" key="2">
    <source>
        <dbReference type="EMBL" id="KAJ1984078.1"/>
    </source>
</evidence>
<dbReference type="GO" id="GO:0016020">
    <property type="term" value="C:membrane"/>
    <property type="evidence" value="ECO:0007669"/>
    <property type="project" value="TreeGrafter"/>
</dbReference>
<protein>
    <recommendedName>
        <fullName evidence="4">High-temperature-induced dauer-formation protein-domain-containing protein</fullName>
    </recommendedName>
</protein>
<dbReference type="EMBL" id="JANBQB010000031">
    <property type="protein sequence ID" value="KAJ1984078.1"/>
    <property type="molecule type" value="Genomic_DNA"/>
</dbReference>
<dbReference type="Pfam" id="PF12722">
    <property type="entry name" value="Hid1"/>
    <property type="match status" value="2"/>
</dbReference>
<reference evidence="2" key="1">
    <citation type="submission" date="2022-07" db="EMBL/GenBank/DDBJ databases">
        <title>Phylogenomic reconstructions and comparative analyses of Kickxellomycotina fungi.</title>
        <authorList>
            <person name="Reynolds N.K."/>
            <person name="Stajich J.E."/>
            <person name="Barry K."/>
            <person name="Grigoriev I.V."/>
            <person name="Crous P."/>
            <person name="Smith M.E."/>
        </authorList>
    </citation>
    <scope>NUCLEOTIDE SEQUENCE</scope>
    <source>
        <strain evidence="2">RSA 567</strain>
    </source>
</reference>
<name>A0A9W8EEA3_9FUNG</name>
<dbReference type="AlphaFoldDB" id="A0A9W8EEA3"/>
<evidence type="ECO:0000313" key="3">
    <source>
        <dbReference type="Proteomes" id="UP001151582"/>
    </source>
</evidence>
<feature type="compositionally biased region" description="Pro residues" evidence="1">
    <location>
        <begin position="322"/>
        <end position="334"/>
    </location>
</feature>
<dbReference type="Proteomes" id="UP001151582">
    <property type="component" value="Unassembled WGS sequence"/>
</dbReference>
<dbReference type="PANTHER" id="PTHR21575:SF12">
    <property type="entry name" value="PROTEIN HID1"/>
    <property type="match status" value="1"/>
</dbReference>
<organism evidence="2 3">
    <name type="scientific">Dimargaris verticillata</name>
    <dbReference type="NCBI Taxonomy" id="2761393"/>
    <lineage>
        <taxon>Eukaryota</taxon>
        <taxon>Fungi</taxon>
        <taxon>Fungi incertae sedis</taxon>
        <taxon>Zoopagomycota</taxon>
        <taxon>Kickxellomycotina</taxon>
        <taxon>Dimargaritomycetes</taxon>
        <taxon>Dimargaritales</taxon>
        <taxon>Dimargaritaceae</taxon>
        <taxon>Dimargaris</taxon>
    </lineage>
</organism>
<feature type="region of interest" description="Disordered" evidence="1">
    <location>
        <begin position="306"/>
        <end position="372"/>
    </location>
</feature>
<comment type="caution">
    <text evidence="2">The sequence shown here is derived from an EMBL/GenBank/DDBJ whole genome shotgun (WGS) entry which is preliminary data.</text>
</comment>
<accession>A0A9W8EEA3</accession>
<feature type="region of interest" description="Disordered" evidence="1">
    <location>
        <begin position="645"/>
        <end position="692"/>
    </location>
</feature>
<dbReference type="GO" id="GO:0005797">
    <property type="term" value="C:Golgi medial cisterna"/>
    <property type="evidence" value="ECO:0007669"/>
    <property type="project" value="TreeGrafter"/>
</dbReference>
<proteinExistence type="predicted"/>
<dbReference type="GO" id="GO:0000138">
    <property type="term" value="C:Golgi trans cisterna"/>
    <property type="evidence" value="ECO:0007669"/>
    <property type="project" value="TreeGrafter"/>
</dbReference>
<keyword evidence="3" id="KW-1185">Reference proteome</keyword>
<evidence type="ECO:0000256" key="1">
    <source>
        <dbReference type="SAM" id="MobiDB-lite"/>
    </source>
</evidence>
<dbReference type="InterPro" id="IPR026705">
    <property type="entry name" value="Hid-1/Ecm30"/>
</dbReference>